<dbReference type="Gene3D" id="3.90.550.10">
    <property type="entry name" value="Spore Coat Polysaccharide Biosynthesis Protein SpsA, Chain A"/>
    <property type="match status" value="1"/>
</dbReference>
<dbReference type="SUPFAM" id="SSF53448">
    <property type="entry name" value="Nucleotide-diphospho-sugar transferases"/>
    <property type="match status" value="1"/>
</dbReference>
<comment type="caution">
    <text evidence="3">The sequence shown here is derived from an EMBL/GenBank/DDBJ whole genome shotgun (WGS) entry which is preliminary data.</text>
</comment>
<keyword evidence="4" id="KW-1185">Reference proteome</keyword>
<dbReference type="InterPro" id="IPR050256">
    <property type="entry name" value="Glycosyltransferase_2"/>
</dbReference>
<keyword evidence="3" id="KW-0808">Transferase</keyword>
<evidence type="ECO:0000256" key="1">
    <source>
        <dbReference type="SAM" id="Phobius"/>
    </source>
</evidence>
<evidence type="ECO:0000259" key="2">
    <source>
        <dbReference type="Pfam" id="PF00535"/>
    </source>
</evidence>
<dbReference type="GO" id="GO:0099621">
    <property type="term" value="F:undecaprenyl-phosphate 4-deoxy-4-formamido-L-arabinose transferase activity"/>
    <property type="evidence" value="ECO:0007669"/>
    <property type="project" value="UniProtKB-EC"/>
</dbReference>
<accession>A0A6V8LYI9</accession>
<keyword evidence="3" id="KW-0328">Glycosyltransferase</keyword>
<protein>
    <submittedName>
        <fullName evidence="3">Undecaprenyl-phosphate 4-deoxy-4-formamido-L-arabinose transferase</fullName>
        <ecNumber evidence="3">2.4.2.53</ecNumber>
    </submittedName>
</protein>
<dbReference type="EC" id="2.4.2.53" evidence="3"/>
<name>A0A6V8LYI9_9BACT</name>
<dbReference type="Proteomes" id="UP000494245">
    <property type="component" value="Unassembled WGS sequence"/>
</dbReference>
<organism evidence="3 4">
    <name type="scientific">Fundidesulfovibrio magnetotacticus</name>
    <dbReference type="NCBI Taxonomy" id="2730080"/>
    <lineage>
        <taxon>Bacteria</taxon>
        <taxon>Pseudomonadati</taxon>
        <taxon>Thermodesulfobacteriota</taxon>
        <taxon>Desulfovibrionia</taxon>
        <taxon>Desulfovibrionales</taxon>
        <taxon>Desulfovibrionaceae</taxon>
        <taxon>Fundidesulfovibrio</taxon>
    </lineage>
</organism>
<proteinExistence type="predicted"/>
<dbReference type="EMBL" id="BLTE01000012">
    <property type="protein sequence ID" value="GFK94866.1"/>
    <property type="molecule type" value="Genomic_DNA"/>
</dbReference>
<dbReference type="Pfam" id="PF00535">
    <property type="entry name" value="Glycos_transf_2"/>
    <property type="match status" value="1"/>
</dbReference>
<dbReference type="AlphaFoldDB" id="A0A6V8LYI9"/>
<feature type="transmembrane region" description="Helical" evidence="1">
    <location>
        <begin position="253"/>
        <end position="272"/>
    </location>
</feature>
<gene>
    <name evidence="3" type="primary">arnC</name>
    <name evidence="3" type="ORF">NNJEOMEG_02714</name>
</gene>
<keyword evidence="1" id="KW-1133">Transmembrane helix</keyword>
<reference evidence="3 4" key="2">
    <citation type="submission" date="2020-05" db="EMBL/GenBank/DDBJ databases">
        <title>Draft genome sequence of Desulfovibrio sp. strainFSS-1.</title>
        <authorList>
            <person name="Shimoshige H."/>
            <person name="Kobayashi H."/>
            <person name="Maekawa T."/>
        </authorList>
    </citation>
    <scope>NUCLEOTIDE SEQUENCE [LARGE SCALE GENOMIC DNA]</scope>
    <source>
        <strain evidence="3 4">SIID29052-01</strain>
    </source>
</reference>
<feature type="transmembrane region" description="Helical" evidence="1">
    <location>
        <begin position="219"/>
        <end position="241"/>
    </location>
</feature>
<dbReference type="PANTHER" id="PTHR48090:SF7">
    <property type="entry name" value="RFBJ PROTEIN"/>
    <property type="match status" value="1"/>
</dbReference>
<evidence type="ECO:0000313" key="3">
    <source>
        <dbReference type="EMBL" id="GFK94866.1"/>
    </source>
</evidence>
<feature type="domain" description="Glycosyltransferase 2-like" evidence="2">
    <location>
        <begin position="4"/>
        <end position="158"/>
    </location>
</feature>
<dbReference type="CDD" id="cd04179">
    <property type="entry name" value="DPM_DPG-synthase_like"/>
    <property type="match status" value="1"/>
</dbReference>
<dbReference type="InterPro" id="IPR029044">
    <property type="entry name" value="Nucleotide-diphossugar_trans"/>
</dbReference>
<dbReference type="InterPro" id="IPR001173">
    <property type="entry name" value="Glyco_trans_2-like"/>
</dbReference>
<dbReference type="PANTHER" id="PTHR48090">
    <property type="entry name" value="UNDECAPRENYL-PHOSPHATE 4-DEOXY-4-FORMAMIDO-L-ARABINOSE TRANSFERASE-RELATED"/>
    <property type="match status" value="1"/>
</dbReference>
<dbReference type="RefSeq" id="WP_173085346.1">
    <property type="nucleotide sequence ID" value="NZ_BLTE01000012.1"/>
</dbReference>
<keyword evidence="1" id="KW-0812">Transmembrane</keyword>
<evidence type="ECO:0000313" key="4">
    <source>
        <dbReference type="Proteomes" id="UP000494245"/>
    </source>
</evidence>
<keyword evidence="1" id="KW-0472">Membrane</keyword>
<reference evidence="3 4" key="1">
    <citation type="submission" date="2020-04" db="EMBL/GenBank/DDBJ databases">
        <authorList>
            <consortium name="Desulfovibrio sp. FSS-1 genome sequencing consortium"/>
            <person name="Shimoshige H."/>
            <person name="Kobayashi H."/>
            <person name="Maekawa T."/>
        </authorList>
    </citation>
    <scope>NUCLEOTIDE SEQUENCE [LARGE SCALE GENOMIC DNA]</scope>
    <source>
        <strain evidence="3 4">SIID29052-01</strain>
    </source>
</reference>
<sequence>MRVSIIIPAYNEAENIGGVVSRILSLEALRGYEVVVVDDGSADDTARAAEAAGARVVRHPYNLGNGASVKSGAAAANGDVFVFMDADGQHLPEDIPKLLEHVGDYDMVVGARTSESDVSRFRAFGNRVLIATAQFLVGRKIDDLTSGFRAVKRAAFEDFAHLFPQGYSYPTTITMALFSAGRFVKYVPLPTIRRRQGGASNIQPVRDGLRFLFIMLRMIMLFNPFKVFLPLAGLFLTLGLLNGLHDAWALQKITASSMLSLILGFFLLFFGIMTDQIARTRRELHAILRKMR</sequence>